<name>A0ABY9R0B5_9BACT</name>
<sequence length="395" mass="43140">MCPPWPPIARHFRGVRGALPPARRRRTKPLPAPVHHKPTTPTRPPPGVPPVTPHDRHRFRSPPPVPRPRPCGPTPLGWPPSAGYSDLPFRLLCREHGAAACCTEMVSAKGLLYHSPGTRDLLASTPEDAPLVLQLFGADADIMRTVMPGLLEQGFRWFDLNMGCSVPKVVKTGCGSAMSRDMDNALAVARAMVEVAGEGRVGFKMRLGWQAGEETWREMALRLQDAGAGWITLHPRFARQGFGGEARWSALRELVAALSIPVIASGDLFTAADAVRCVRETGVATVMFARGAMNNPAVFDEYRVLLAGGQPPLPDADRLKALIRRHLELAPAHSGERTALLKMRTFVPRYVRHIPGVRALRNRLASCLDRDLLEELLETHLTPQAFAEDGGSANA</sequence>
<organism evidence="3 4">
    <name type="scientific">Nitratidesulfovibrio liaohensis</name>
    <dbReference type="NCBI Taxonomy" id="2604158"/>
    <lineage>
        <taxon>Bacteria</taxon>
        <taxon>Pseudomonadati</taxon>
        <taxon>Thermodesulfobacteriota</taxon>
        <taxon>Desulfovibrionia</taxon>
        <taxon>Desulfovibrionales</taxon>
        <taxon>Desulfovibrionaceae</taxon>
        <taxon>Nitratidesulfovibrio</taxon>
    </lineage>
</organism>
<dbReference type="InterPro" id="IPR024036">
    <property type="entry name" value="tRNA-dHydroUridine_Synthase_C"/>
</dbReference>
<evidence type="ECO:0000313" key="4">
    <source>
        <dbReference type="Proteomes" id="UP001180616"/>
    </source>
</evidence>
<dbReference type="CDD" id="cd02801">
    <property type="entry name" value="DUS_like_FMN"/>
    <property type="match status" value="1"/>
</dbReference>
<proteinExistence type="predicted"/>
<dbReference type="Proteomes" id="UP001180616">
    <property type="component" value="Chromosome"/>
</dbReference>
<dbReference type="SUPFAM" id="SSF51395">
    <property type="entry name" value="FMN-linked oxidoreductases"/>
    <property type="match status" value="1"/>
</dbReference>
<reference evidence="3" key="1">
    <citation type="submission" date="2023-09" db="EMBL/GenBank/DDBJ databases">
        <authorList>
            <consortium name="CW5 consortium"/>
            <person name="Lu C.-W."/>
        </authorList>
    </citation>
    <scope>NUCLEOTIDE SEQUENCE</scope>
    <source>
        <strain evidence="3">KPS</strain>
    </source>
</reference>
<feature type="compositionally biased region" description="Basic residues" evidence="1">
    <location>
        <begin position="22"/>
        <end position="38"/>
    </location>
</feature>
<dbReference type="Pfam" id="PF01207">
    <property type="entry name" value="Dus"/>
    <property type="match status" value="1"/>
</dbReference>
<dbReference type="PANTHER" id="PTHR45846">
    <property type="entry name" value="TRNA-DIHYDROURIDINE(47) SYNTHASE [NAD(P)(+)]-LIKE"/>
    <property type="match status" value="1"/>
</dbReference>
<dbReference type="Gene3D" id="3.20.20.70">
    <property type="entry name" value="Aldolase class I"/>
    <property type="match status" value="1"/>
</dbReference>
<dbReference type="Gene3D" id="1.10.1200.80">
    <property type="entry name" value="Putative flavin oxidoreducatase, domain 2"/>
    <property type="match status" value="1"/>
</dbReference>
<dbReference type="InterPro" id="IPR035587">
    <property type="entry name" value="DUS-like_FMN-bd"/>
</dbReference>
<keyword evidence="4" id="KW-1185">Reference proteome</keyword>
<accession>A0ABY9R0B5</accession>
<dbReference type="InterPro" id="IPR013785">
    <property type="entry name" value="Aldolase_TIM"/>
</dbReference>
<dbReference type="PANTHER" id="PTHR45846:SF1">
    <property type="entry name" value="TRNA-DIHYDROURIDINE(47) SYNTHASE [NAD(P)(+)]-LIKE"/>
    <property type="match status" value="1"/>
</dbReference>
<feature type="compositionally biased region" description="Pro residues" evidence="1">
    <location>
        <begin position="61"/>
        <end position="74"/>
    </location>
</feature>
<feature type="compositionally biased region" description="Pro residues" evidence="1">
    <location>
        <begin position="41"/>
        <end position="52"/>
    </location>
</feature>
<dbReference type="EMBL" id="CP133659">
    <property type="protein sequence ID" value="WMW64258.1"/>
    <property type="molecule type" value="Genomic_DNA"/>
</dbReference>
<evidence type="ECO:0000256" key="1">
    <source>
        <dbReference type="SAM" id="MobiDB-lite"/>
    </source>
</evidence>
<feature type="region of interest" description="Disordered" evidence="1">
    <location>
        <begin position="13"/>
        <end position="74"/>
    </location>
</feature>
<evidence type="ECO:0000259" key="2">
    <source>
        <dbReference type="Pfam" id="PF01207"/>
    </source>
</evidence>
<dbReference type="RefSeq" id="WP_309540360.1">
    <property type="nucleotide sequence ID" value="NZ_CP133659.1"/>
</dbReference>
<gene>
    <name evidence="3" type="ORF">KPS_002260</name>
</gene>
<feature type="domain" description="DUS-like FMN-binding" evidence="2">
    <location>
        <begin position="80"/>
        <end position="378"/>
    </location>
</feature>
<evidence type="ECO:0000313" key="3">
    <source>
        <dbReference type="EMBL" id="WMW64258.1"/>
    </source>
</evidence>
<protein>
    <submittedName>
        <fullName evidence="3">tRNA-dihydrouridine synthase family protein</fullName>
    </submittedName>
</protein>